<comment type="caution">
    <text evidence="1">The sequence shown here is derived from an EMBL/GenBank/DDBJ whole genome shotgun (WGS) entry which is preliminary data.</text>
</comment>
<organism evidence="1 2">
    <name type="scientific">Limimaricola cinnabarinus LL-001</name>
    <dbReference type="NCBI Taxonomy" id="1337093"/>
    <lineage>
        <taxon>Bacteria</taxon>
        <taxon>Pseudomonadati</taxon>
        <taxon>Pseudomonadota</taxon>
        <taxon>Alphaproteobacteria</taxon>
        <taxon>Rhodobacterales</taxon>
        <taxon>Paracoccaceae</taxon>
        <taxon>Limimaricola</taxon>
    </lineage>
</organism>
<dbReference type="EMBL" id="BATB01000043">
    <property type="protein sequence ID" value="GAD56647.1"/>
    <property type="molecule type" value="Genomic_DNA"/>
</dbReference>
<proteinExistence type="predicted"/>
<evidence type="ECO:0000313" key="2">
    <source>
        <dbReference type="Proteomes" id="UP000016566"/>
    </source>
</evidence>
<evidence type="ECO:0008006" key="3">
    <source>
        <dbReference type="Google" id="ProtNLM"/>
    </source>
</evidence>
<reference evidence="1" key="1">
    <citation type="journal article" date="2013" name="Genome Announc.">
        <title>Draft Genome Sequence of Loktanella cinnabarina LL-001T, Isolated from Deep-Sea Floor Sediment.</title>
        <authorList>
            <person name="Nishi S."/>
            <person name="Tsubouchi T."/>
            <person name="Takaki Y."/>
            <person name="Koyanagi R."/>
            <person name="Satoh N."/>
            <person name="Maruyama T."/>
            <person name="Hatada Y."/>
        </authorList>
    </citation>
    <scope>NUCLEOTIDE SEQUENCE [LARGE SCALE GENOMIC DNA]</scope>
    <source>
        <strain evidence="1">LL-001</strain>
    </source>
</reference>
<protein>
    <recommendedName>
        <fullName evidence="3">Regulator of nucleoside diphosphate kinase</fullName>
    </recommendedName>
</protein>
<name>U2Z6E6_9RHOB</name>
<gene>
    <name evidence="1" type="ORF">MBELCI_2699</name>
</gene>
<keyword evidence="2" id="KW-1185">Reference proteome</keyword>
<dbReference type="Proteomes" id="UP000016566">
    <property type="component" value="Unassembled WGS sequence"/>
</dbReference>
<dbReference type="STRING" id="1337093.MBELCI_2699"/>
<sequence length="157" mass="16458">MIMTLMKPVRPSTSQAIPAMLEQTALGTGFALTLADRIAIERLLCNGATLNAPDPLLLTALLRHKLRISRAAREPAAPDLVVAGRVVTYEIEGDGIRSGTLSTSRMPFPNHVLVASLLGATLIGMRALQTGPLLRSDGSVASVTILDIAAPPVEDAA</sequence>
<dbReference type="AlphaFoldDB" id="U2Z6E6"/>
<evidence type="ECO:0000313" key="1">
    <source>
        <dbReference type="EMBL" id="GAD56647.1"/>
    </source>
</evidence>
<accession>U2Z6E6</accession>